<dbReference type="AlphaFoldDB" id="A0AAV4B7B3"/>
<proteinExistence type="predicted"/>
<evidence type="ECO:0000313" key="3">
    <source>
        <dbReference type="Proteomes" id="UP000735302"/>
    </source>
</evidence>
<sequence length="111" mass="12068">MGRLLDKGLSSKDASPISSHGDDKTPCQDERVGTSAPITTRDQVAHSNVKMLLCQTKNAFYSIEVVCASTLQVDVDLSKCRTYRGLGHYLLDIATTDNPNWSDGVVASHED</sequence>
<feature type="compositionally biased region" description="Basic and acidic residues" evidence="1">
    <location>
        <begin position="20"/>
        <end position="32"/>
    </location>
</feature>
<dbReference type="Proteomes" id="UP000735302">
    <property type="component" value="Unassembled WGS sequence"/>
</dbReference>
<organism evidence="2 3">
    <name type="scientific">Plakobranchus ocellatus</name>
    <dbReference type="NCBI Taxonomy" id="259542"/>
    <lineage>
        <taxon>Eukaryota</taxon>
        <taxon>Metazoa</taxon>
        <taxon>Spiralia</taxon>
        <taxon>Lophotrochozoa</taxon>
        <taxon>Mollusca</taxon>
        <taxon>Gastropoda</taxon>
        <taxon>Heterobranchia</taxon>
        <taxon>Euthyneura</taxon>
        <taxon>Panpulmonata</taxon>
        <taxon>Sacoglossa</taxon>
        <taxon>Placobranchoidea</taxon>
        <taxon>Plakobranchidae</taxon>
        <taxon>Plakobranchus</taxon>
    </lineage>
</organism>
<keyword evidence="3" id="KW-1185">Reference proteome</keyword>
<reference evidence="2 3" key="1">
    <citation type="journal article" date="2021" name="Elife">
        <title>Chloroplast acquisition without the gene transfer in kleptoplastic sea slugs, Plakobranchus ocellatus.</title>
        <authorList>
            <person name="Maeda T."/>
            <person name="Takahashi S."/>
            <person name="Yoshida T."/>
            <person name="Shimamura S."/>
            <person name="Takaki Y."/>
            <person name="Nagai Y."/>
            <person name="Toyoda A."/>
            <person name="Suzuki Y."/>
            <person name="Arimoto A."/>
            <person name="Ishii H."/>
            <person name="Satoh N."/>
            <person name="Nishiyama T."/>
            <person name="Hasebe M."/>
            <person name="Maruyama T."/>
            <person name="Minagawa J."/>
            <person name="Obokata J."/>
            <person name="Shigenobu S."/>
        </authorList>
    </citation>
    <scope>NUCLEOTIDE SEQUENCE [LARGE SCALE GENOMIC DNA]</scope>
</reference>
<dbReference type="EMBL" id="BLXT01004548">
    <property type="protein sequence ID" value="GFO14249.1"/>
    <property type="molecule type" value="Genomic_DNA"/>
</dbReference>
<evidence type="ECO:0000313" key="2">
    <source>
        <dbReference type="EMBL" id="GFO14249.1"/>
    </source>
</evidence>
<protein>
    <submittedName>
        <fullName evidence="2">Uncharacterized protein</fullName>
    </submittedName>
</protein>
<accession>A0AAV4B7B3</accession>
<evidence type="ECO:0000256" key="1">
    <source>
        <dbReference type="SAM" id="MobiDB-lite"/>
    </source>
</evidence>
<name>A0AAV4B7B3_9GAST</name>
<feature type="compositionally biased region" description="Basic and acidic residues" evidence="1">
    <location>
        <begin position="1"/>
        <end position="10"/>
    </location>
</feature>
<comment type="caution">
    <text evidence="2">The sequence shown here is derived from an EMBL/GenBank/DDBJ whole genome shotgun (WGS) entry which is preliminary data.</text>
</comment>
<feature type="region of interest" description="Disordered" evidence="1">
    <location>
        <begin position="1"/>
        <end position="39"/>
    </location>
</feature>
<gene>
    <name evidence="2" type="ORF">PoB_004075400</name>
</gene>